<sequence length="208" mass="22483">MSEASEPCQASKREGLLTLALSGGQCTMSSLPVDLIVAHEDLLEARQVVQVGHGADQVAAKVELHQTVEAPQPRHVSQHVAREVQQTQLLTAVTHLPISFTLESIHPSSLSLCLVQHPTRETLSLQIIPDLPLWVIRRWREIGGDICVRQRTSTPGCGKSAFKSTPANSSLPSPRWPRPAVPTPLTGTEGGNCRSCLQTVTCMHVGTV</sequence>
<reference evidence="2 3" key="1">
    <citation type="submission" date="2019-05" db="EMBL/GenBank/DDBJ databases">
        <title>Another draft genome of Portunus trituberculatus and its Hox gene families provides insights of decapod evolution.</title>
        <authorList>
            <person name="Jeong J.-H."/>
            <person name="Song I."/>
            <person name="Kim S."/>
            <person name="Choi T."/>
            <person name="Kim D."/>
            <person name="Ryu S."/>
            <person name="Kim W."/>
        </authorList>
    </citation>
    <scope>NUCLEOTIDE SEQUENCE [LARGE SCALE GENOMIC DNA]</scope>
    <source>
        <tissue evidence="2">Muscle</tissue>
    </source>
</reference>
<dbReference type="AlphaFoldDB" id="A0A5B7CKV0"/>
<evidence type="ECO:0000256" key="1">
    <source>
        <dbReference type="SAM" id="MobiDB-lite"/>
    </source>
</evidence>
<comment type="caution">
    <text evidence="2">The sequence shown here is derived from an EMBL/GenBank/DDBJ whole genome shotgun (WGS) entry which is preliminary data.</text>
</comment>
<dbReference type="EMBL" id="VSRR010000084">
    <property type="protein sequence ID" value="MPC09768.1"/>
    <property type="molecule type" value="Genomic_DNA"/>
</dbReference>
<keyword evidence="3" id="KW-1185">Reference proteome</keyword>
<evidence type="ECO:0000313" key="3">
    <source>
        <dbReference type="Proteomes" id="UP000324222"/>
    </source>
</evidence>
<evidence type="ECO:0000313" key="2">
    <source>
        <dbReference type="EMBL" id="MPC09768.1"/>
    </source>
</evidence>
<protein>
    <submittedName>
        <fullName evidence="2">Uncharacterized protein</fullName>
    </submittedName>
</protein>
<organism evidence="2 3">
    <name type="scientific">Portunus trituberculatus</name>
    <name type="common">Swimming crab</name>
    <name type="synonym">Neptunus trituberculatus</name>
    <dbReference type="NCBI Taxonomy" id="210409"/>
    <lineage>
        <taxon>Eukaryota</taxon>
        <taxon>Metazoa</taxon>
        <taxon>Ecdysozoa</taxon>
        <taxon>Arthropoda</taxon>
        <taxon>Crustacea</taxon>
        <taxon>Multicrustacea</taxon>
        <taxon>Malacostraca</taxon>
        <taxon>Eumalacostraca</taxon>
        <taxon>Eucarida</taxon>
        <taxon>Decapoda</taxon>
        <taxon>Pleocyemata</taxon>
        <taxon>Brachyura</taxon>
        <taxon>Eubrachyura</taxon>
        <taxon>Portunoidea</taxon>
        <taxon>Portunidae</taxon>
        <taxon>Portuninae</taxon>
        <taxon>Portunus</taxon>
    </lineage>
</organism>
<dbReference type="Proteomes" id="UP000324222">
    <property type="component" value="Unassembled WGS sequence"/>
</dbReference>
<feature type="region of interest" description="Disordered" evidence="1">
    <location>
        <begin position="154"/>
        <end position="186"/>
    </location>
</feature>
<gene>
    <name evidence="2" type="ORF">E2C01_002385</name>
</gene>
<name>A0A5B7CKV0_PORTR</name>
<accession>A0A5B7CKV0</accession>
<proteinExistence type="predicted"/>
<feature type="compositionally biased region" description="Polar residues" evidence="1">
    <location>
        <begin position="162"/>
        <end position="172"/>
    </location>
</feature>